<protein>
    <recommendedName>
        <fullName evidence="8">YcfA family protein</fullName>
    </recommendedName>
</protein>
<dbReference type="GO" id="GO:0004519">
    <property type="term" value="F:endonuclease activity"/>
    <property type="evidence" value="ECO:0007669"/>
    <property type="project" value="UniProtKB-KW"/>
</dbReference>
<dbReference type="InterPro" id="IPR038570">
    <property type="entry name" value="HicA_sf"/>
</dbReference>
<evidence type="ECO:0000256" key="6">
    <source>
        <dbReference type="ARBA" id="ARBA00023016"/>
    </source>
</evidence>
<dbReference type="GO" id="GO:0016787">
    <property type="term" value="F:hydrolase activity"/>
    <property type="evidence" value="ECO:0007669"/>
    <property type="project" value="UniProtKB-KW"/>
</dbReference>
<keyword evidence="1" id="KW-1277">Toxin-antitoxin system</keyword>
<evidence type="ECO:0000256" key="3">
    <source>
        <dbReference type="ARBA" id="ARBA00022759"/>
    </source>
</evidence>
<dbReference type="EMBL" id="UOEF01000133">
    <property type="protein sequence ID" value="VAV91966.1"/>
    <property type="molecule type" value="Genomic_DNA"/>
</dbReference>
<dbReference type="GO" id="GO:0003729">
    <property type="term" value="F:mRNA binding"/>
    <property type="evidence" value="ECO:0007669"/>
    <property type="project" value="InterPro"/>
</dbReference>
<name>A0A3B0RU06_9ZZZZ</name>
<proteinExistence type="predicted"/>
<keyword evidence="3" id="KW-0255">Endonuclease</keyword>
<keyword evidence="2" id="KW-0540">Nuclease</keyword>
<sequence>MPKLPVVSGKDAIKALESLGFEQKRQRGSHVVMRRGGEGCVVPLHKELKTGTLAGIIRQAGMTADEFLAALRK</sequence>
<dbReference type="SUPFAM" id="SSF54786">
    <property type="entry name" value="YcfA/nrd intein domain"/>
    <property type="match status" value="1"/>
</dbReference>
<evidence type="ECO:0000256" key="2">
    <source>
        <dbReference type="ARBA" id="ARBA00022722"/>
    </source>
</evidence>
<reference evidence="7" key="1">
    <citation type="submission" date="2018-06" db="EMBL/GenBank/DDBJ databases">
        <authorList>
            <person name="Zhirakovskaya E."/>
        </authorList>
    </citation>
    <scope>NUCLEOTIDE SEQUENCE</scope>
</reference>
<dbReference type="PANTHER" id="PTHR34873">
    <property type="entry name" value="SSR1766 PROTEIN"/>
    <property type="match status" value="1"/>
</dbReference>
<keyword evidence="4" id="KW-0378">Hydrolase</keyword>
<dbReference type="PANTHER" id="PTHR34873:SF3">
    <property type="entry name" value="ADDICTION MODULE TOXIN, HICA FAMILY"/>
    <property type="match status" value="1"/>
</dbReference>
<dbReference type="Pfam" id="PF07927">
    <property type="entry name" value="HicA_toxin"/>
    <property type="match status" value="1"/>
</dbReference>
<gene>
    <name evidence="7" type="ORF">MNBD_ALPHA04-1629</name>
</gene>
<keyword evidence="5" id="KW-0694">RNA-binding</keyword>
<evidence type="ECO:0008006" key="8">
    <source>
        <dbReference type="Google" id="ProtNLM"/>
    </source>
</evidence>
<dbReference type="AlphaFoldDB" id="A0A3B0RU06"/>
<accession>A0A3B0RU06</accession>
<organism evidence="7">
    <name type="scientific">hydrothermal vent metagenome</name>
    <dbReference type="NCBI Taxonomy" id="652676"/>
    <lineage>
        <taxon>unclassified sequences</taxon>
        <taxon>metagenomes</taxon>
        <taxon>ecological metagenomes</taxon>
    </lineage>
</organism>
<dbReference type="InterPro" id="IPR012933">
    <property type="entry name" value="HicA_mRNA_interferase"/>
</dbReference>
<evidence type="ECO:0000256" key="4">
    <source>
        <dbReference type="ARBA" id="ARBA00022801"/>
    </source>
</evidence>
<evidence type="ECO:0000313" key="7">
    <source>
        <dbReference type="EMBL" id="VAV91966.1"/>
    </source>
</evidence>
<evidence type="ECO:0000256" key="1">
    <source>
        <dbReference type="ARBA" id="ARBA00022649"/>
    </source>
</evidence>
<evidence type="ECO:0000256" key="5">
    <source>
        <dbReference type="ARBA" id="ARBA00022884"/>
    </source>
</evidence>
<keyword evidence="6" id="KW-0346">Stress response</keyword>
<dbReference type="Gene3D" id="3.30.920.30">
    <property type="entry name" value="Hypothetical protein"/>
    <property type="match status" value="1"/>
</dbReference>